<evidence type="ECO:0000313" key="2">
    <source>
        <dbReference type="Proteomes" id="UP000062160"/>
    </source>
</evidence>
<accession>A0A0U9I3H6</accession>
<gene>
    <name evidence="1" type="ORF">TSYNT_627</name>
</gene>
<name>A0A0U9I3H6_9FIRM</name>
<protein>
    <submittedName>
        <fullName evidence="1">Uncharacterized protein</fullName>
    </submittedName>
</protein>
<sequence>MRKIEKWFLEKDKILIFPNGQTIPSHLKYWRILWFNLYTGEDF</sequence>
<dbReference type="STRING" id="224999.GCA_001485475_00654"/>
<keyword evidence="2" id="KW-1185">Reference proteome</keyword>
<reference evidence="1" key="1">
    <citation type="journal article" date="2016" name="Genome Announc.">
        <title>Draft Genome Sequence of the Syntrophic Lactate-Degrading Bacterium Tepidanaerobacter syntrophicus JLT.</title>
        <authorList>
            <person name="Matsuura N."/>
            <person name="Ohashi A."/>
            <person name="Tourlousse D.M."/>
            <person name="Sekiguchi Y."/>
        </authorList>
    </citation>
    <scope>NUCLEOTIDE SEQUENCE [LARGE SCALE GENOMIC DNA]</scope>
    <source>
        <strain evidence="1">JL</strain>
    </source>
</reference>
<evidence type="ECO:0000313" key="1">
    <source>
        <dbReference type="EMBL" id="GAQ24648.1"/>
    </source>
</evidence>
<dbReference type="Proteomes" id="UP000062160">
    <property type="component" value="Unassembled WGS sequence"/>
</dbReference>
<proteinExistence type="predicted"/>
<organism evidence="1">
    <name type="scientific">Tepidanaerobacter syntrophicus</name>
    <dbReference type="NCBI Taxonomy" id="224999"/>
    <lineage>
        <taxon>Bacteria</taxon>
        <taxon>Bacillati</taxon>
        <taxon>Bacillota</taxon>
        <taxon>Clostridia</taxon>
        <taxon>Thermosediminibacterales</taxon>
        <taxon>Tepidanaerobacteraceae</taxon>
        <taxon>Tepidanaerobacter</taxon>
    </lineage>
</organism>
<dbReference type="AlphaFoldDB" id="A0A0U9I3H6"/>
<dbReference type="EMBL" id="DF977000">
    <property type="protein sequence ID" value="GAQ24648.1"/>
    <property type="molecule type" value="Genomic_DNA"/>
</dbReference>